<keyword evidence="1" id="KW-0732">Signal</keyword>
<sequence length="132" mass="13350">MTDNRLGVALALCAAAMAMVAVRHTPESAPAAAVPALNASYGGTLAAAFEGREGECSGHAAAPLLVVSGRRVSFRAGPAVLRGIVHAGGLTVLSGALDGPATLTGRFEADGRFLGELRSWTCIYAVDLMTPS</sequence>
<name>A0ABT3P1M9_9PROT</name>
<reference evidence="2 3" key="1">
    <citation type="submission" date="2022-10" db="EMBL/GenBank/DDBJ databases">
        <title>Roseococcus glaciei nov., sp. nov., isolated from glacier.</title>
        <authorList>
            <person name="Liu Q."/>
            <person name="Xin Y.-H."/>
        </authorList>
    </citation>
    <scope>NUCLEOTIDE SEQUENCE [LARGE SCALE GENOMIC DNA]</scope>
    <source>
        <strain evidence="2 3">MDT2-1-1</strain>
    </source>
</reference>
<feature type="chain" id="PRO_5046821679" evidence="1">
    <location>
        <begin position="21"/>
        <end position="132"/>
    </location>
</feature>
<gene>
    <name evidence="2" type="ORF">OF850_22160</name>
</gene>
<feature type="signal peptide" evidence="1">
    <location>
        <begin position="1"/>
        <end position="20"/>
    </location>
</feature>
<dbReference type="EMBL" id="JAPFQI010000032">
    <property type="protein sequence ID" value="MCW8088296.1"/>
    <property type="molecule type" value="Genomic_DNA"/>
</dbReference>
<evidence type="ECO:0000313" key="3">
    <source>
        <dbReference type="Proteomes" id="UP001526430"/>
    </source>
</evidence>
<protein>
    <submittedName>
        <fullName evidence="2">Uncharacterized protein</fullName>
    </submittedName>
</protein>
<dbReference type="RefSeq" id="WP_301592494.1">
    <property type="nucleotide sequence ID" value="NZ_JAPFQI010000032.1"/>
</dbReference>
<organism evidence="2 3">
    <name type="scientific">Sabulicella glaciei</name>
    <dbReference type="NCBI Taxonomy" id="2984948"/>
    <lineage>
        <taxon>Bacteria</taxon>
        <taxon>Pseudomonadati</taxon>
        <taxon>Pseudomonadota</taxon>
        <taxon>Alphaproteobacteria</taxon>
        <taxon>Acetobacterales</taxon>
        <taxon>Acetobacteraceae</taxon>
        <taxon>Sabulicella</taxon>
    </lineage>
</organism>
<dbReference type="Proteomes" id="UP001526430">
    <property type="component" value="Unassembled WGS sequence"/>
</dbReference>
<accession>A0ABT3P1M9</accession>
<keyword evidence="3" id="KW-1185">Reference proteome</keyword>
<evidence type="ECO:0000256" key="1">
    <source>
        <dbReference type="SAM" id="SignalP"/>
    </source>
</evidence>
<comment type="caution">
    <text evidence="2">The sequence shown here is derived from an EMBL/GenBank/DDBJ whole genome shotgun (WGS) entry which is preliminary data.</text>
</comment>
<evidence type="ECO:0000313" key="2">
    <source>
        <dbReference type="EMBL" id="MCW8088296.1"/>
    </source>
</evidence>
<proteinExistence type="predicted"/>